<evidence type="ECO:0000313" key="3">
    <source>
        <dbReference type="Proteomes" id="UP000254156"/>
    </source>
</evidence>
<evidence type="ECO:0000313" key="4">
    <source>
        <dbReference type="Proteomes" id="UP000254263"/>
    </source>
</evidence>
<dbReference type="Proteomes" id="UP000254156">
    <property type="component" value="Unassembled WGS sequence"/>
</dbReference>
<reference evidence="3 4" key="1">
    <citation type="submission" date="2018-06" db="EMBL/GenBank/DDBJ databases">
        <authorList>
            <consortium name="Pathogen Informatics"/>
            <person name="Doyle S."/>
        </authorList>
    </citation>
    <scope>NUCLEOTIDE SEQUENCE [LARGE SCALE GENOMIC DNA]</scope>
    <source>
        <strain evidence="2 3">NCTC11632</strain>
        <strain evidence="1 4">NCTC13100</strain>
    </source>
</reference>
<proteinExistence type="predicted"/>
<name>A0A379E941_9PORP</name>
<dbReference type="EMBL" id="UGTF01000002">
    <property type="protein sequence ID" value="SUB89207.1"/>
    <property type="molecule type" value="Genomic_DNA"/>
</dbReference>
<dbReference type="Proteomes" id="UP000254263">
    <property type="component" value="Unassembled WGS sequence"/>
</dbReference>
<gene>
    <name evidence="2" type="ORF">NCTC11632_01306</name>
    <name evidence="1" type="ORF">NCTC13100_01357</name>
</gene>
<evidence type="ECO:0000313" key="2">
    <source>
        <dbReference type="EMBL" id="SUB89207.1"/>
    </source>
</evidence>
<organism evidence="2 3">
    <name type="scientific">Porphyromonas macacae</name>
    <dbReference type="NCBI Taxonomy" id="28115"/>
    <lineage>
        <taxon>Bacteria</taxon>
        <taxon>Pseudomonadati</taxon>
        <taxon>Bacteroidota</taxon>
        <taxon>Bacteroidia</taxon>
        <taxon>Bacteroidales</taxon>
        <taxon>Porphyromonadaceae</taxon>
        <taxon>Porphyromonas</taxon>
    </lineage>
</organism>
<protein>
    <submittedName>
        <fullName evidence="2">Uncharacterized protein</fullName>
    </submittedName>
</protein>
<accession>A0A379E941</accession>
<sequence length="57" mass="6914">MKLDNNISEVHIAIGLALYQAQYEEHDYESFKLTFKRQQPSNWNLKIQTMRQQPDRF</sequence>
<dbReference type="EMBL" id="UGTI01000001">
    <property type="protein sequence ID" value="SUB78204.1"/>
    <property type="molecule type" value="Genomic_DNA"/>
</dbReference>
<dbReference type="AlphaFoldDB" id="A0A379E941"/>
<dbReference type="RefSeq" id="WP_018360639.1">
    <property type="nucleotide sequence ID" value="NZ_JASBZX010000010.1"/>
</dbReference>
<evidence type="ECO:0000313" key="1">
    <source>
        <dbReference type="EMBL" id="SUB78204.1"/>
    </source>
</evidence>